<dbReference type="InterPro" id="IPR050789">
    <property type="entry name" value="Diverse_Enzym_Activities"/>
</dbReference>
<dbReference type="EMBL" id="JABRWJ010000003">
    <property type="protein sequence ID" value="NRF67159.1"/>
    <property type="molecule type" value="Genomic_DNA"/>
</dbReference>
<evidence type="ECO:0000313" key="2">
    <source>
        <dbReference type="EMBL" id="NRF67159.1"/>
    </source>
</evidence>
<sequence length="470" mass="50095">MRPTLFALAATASIAGCSLTPLDQPLTVASGLTSHLMCSGHLITGRPADVVYRQSVEVHGAMPLLRPFVQVDVDAERQQVRTQIGGGYRTRAIHRPGEGCLLLHDNDAPPRPDPPLAWGDTPPLLPEIAGPAPVPASDPRLAAALDQAFAEPPGDAYRHTQAVVIVHRGRVIAERYAPGIGVRTPMLSFSVAKTLTNALVGTLVQRGQLALDRGALLPQWSDPDDPRRAITIDHLLRQTAGLAVPEQNNSGFDLDSRIKYVERDPVAAIAALPPGEAPGTRWAYSDANFLTIGRVLRDTLGGSAAGVRRHAQQALFAPLGMRDVQIDADATGTPLISHSTYAPARDWARLGLLFLNDGVVGGERLLPPGWVRDSTTPTPGTGYGAGLWTNALPGTMGQWGIPWGLPSLPKDTYFARGYTGQFIVIVPSQQLVVVRMGPAKIRRAVIDDIDRLVAQVIEALPAPVAALSTP</sequence>
<keyword evidence="2" id="KW-0378">Hydrolase</keyword>
<dbReference type="Gene3D" id="3.40.710.10">
    <property type="entry name" value="DD-peptidase/beta-lactamase superfamily"/>
    <property type="match status" value="1"/>
</dbReference>
<organism evidence="2 3">
    <name type="scientific">Pseudaquabacterium terrae</name>
    <dbReference type="NCBI Taxonomy" id="2732868"/>
    <lineage>
        <taxon>Bacteria</taxon>
        <taxon>Pseudomonadati</taxon>
        <taxon>Pseudomonadota</taxon>
        <taxon>Betaproteobacteria</taxon>
        <taxon>Burkholderiales</taxon>
        <taxon>Sphaerotilaceae</taxon>
        <taxon>Pseudaquabacterium</taxon>
    </lineage>
</organism>
<dbReference type="RefSeq" id="WP_173122295.1">
    <property type="nucleotide sequence ID" value="NZ_JABRWJ010000003.1"/>
</dbReference>
<dbReference type="InterPro" id="IPR012338">
    <property type="entry name" value="Beta-lactam/transpept-like"/>
</dbReference>
<dbReference type="InterPro" id="IPR001466">
    <property type="entry name" value="Beta-lactam-related"/>
</dbReference>
<gene>
    <name evidence="2" type="ORF">HLB44_09210</name>
</gene>
<dbReference type="PANTHER" id="PTHR43283:SF7">
    <property type="entry name" value="BETA-LACTAMASE-RELATED DOMAIN-CONTAINING PROTEIN"/>
    <property type="match status" value="1"/>
</dbReference>
<proteinExistence type="predicted"/>
<name>A0ABX2EEW4_9BURK</name>
<feature type="domain" description="Beta-lactamase-related" evidence="1">
    <location>
        <begin position="146"/>
        <end position="436"/>
    </location>
</feature>
<dbReference type="PANTHER" id="PTHR43283">
    <property type="entry name" value="BETA-LACTAMASE-RELATED"/>
    <property type="match status" value="1"/>
</dbReference>
<evidence type="ECO:0000259" key="1">
    <source>
        <dbReference type="Pfam" id="PF00144"/>
    </source>
</evidence>
<dbReference type="Proteomes" id="UP000737171">
    <property type="component" value="Unassembled WGS sequence"/>
</dbReference>
<dbReference type="GO" id="GO:0016787">
    <property type="term" value="F:hydrolase activity"/>
    <property type="evidence" value="ECO:0007669"/>
    <property type="project" value="UniProtKB-KW"/>
</dbReference>
<keyword evidence="3" id="KW-1185">Reference proteome</keyword>
<reference evidence="2 3" key="1">
    <citation type="submission" date="2020-05" db="EMBL/GenBank/DDBJ databases">
        <title>Aquincola sp. isolate from soil.</title>
        <authorList>
            <person name="Han J."/>
            <person name="Kim D.-U."/>
        </authorList>
    </citation>
    <scope>NUCLEOTIDE SEQUENCE [LARGE SCALE GENOMIC DNA]</scope>
    <source>
        <strain evidence="2 3">S2</strain>
    </source>
</reference>
<accession>A0ABX2EEW4</accession>
<dbReference type="Pfam" id="PF00144">
    <property type="entry name" value="Beta-lactamase"/>
    <property type="match status" value="1"/>
</dbReference>
<dbReference type="SUPFAM" id="SSF56601">
    <property type="entry name" value="beta-lactamase/transpeptidase-like"/>
    <property type="match status" value="1"/>
</dbReference>
<dbReference type="PROSITE" id="PS51257">
    <property type="entry name" value="PROKAR_LIPOPROTEIN"/>
    <property type="match status" value="1"/>
</dbReference>
<evidence type="ECO:0000313" key="3">
    <source>
        <dbReference type="Proteomes" id="UP000737171"/>
    </source>
</evidence>
<protein>
    <submittedName>
        <fullName evidence="2">Serine hydrolase</fullName>
    </submittedName>
</protein>
<comment type="caution">
    <text evidence="2">The sequence shown here is derived from an EMBL/GenBank/DDBJ whole genome shotgun (WGS) entry which is preliminary data.</text>
</comment>